<feature type="region of interest" description="Disordered" evidence="1">
    <location>
        <begin position="250"/>
        <end position="281"/>
    </location>
</feature>
<evidence type="ECO:0000313" key="3">
    <source>
        <dbReference type="Proteomes" id="UP001365542"/>
    </source>
</evidence>
<accession>A0AAV9XR60</accession>
<proteinExistence type="predicted"/>
<name>A0AAV9XR60_9PEZI</name>
<organism evidence="2 3">
    <name type="scientific">Orbilia ellipsospora</name>
    <dbReference type="NCBI Taxonomy" id="2528407"/>
    <lineage>
        <taxon>Eukaryota</taxon>
        <taxon>Fungi</taxon>
        <taxon>Dikarya</taxon>
        <taxon>Ascomycota</taxon>
        <taxon>Pezizomycotina</taxon>
        <taxon>Orbiliomycetes</taxon>
        <taxon>Orbiliales</taxon>
        <taxon>Orbiliaceae</taxon>
        <taxon>Orbilia</taxon>
    </lineage>
</organism>
<feature type="compositionally biased region" description="Basic and acidic residues" evidence="1">
    <location>
        <begin position="262"/>
        <end position="273"/>
    </location>
</feature>
<feature type="compositionally biased region" description="Low complexity" evidence="1">
    <location>
        <begin position="1"/>
        <end position="14"/>
    </location>
</feature>
<evidence type="ECO:0000313" key="2">
    <source>
        <dbReference type="EMBL" id="KAK6544523.1"/>
    </source>
</evidence>
<evidence type="ECO:0000256" key="1">
    <source>
        <dbReference type="SAM" id="MobiDB-lite"/>
    </source>
</evidence>
<protein>
    <submittedName>
        <fullName evidence="2">Uncharacterized protein</fullName>
    </submittedName>
</protein>
<dbReference type="Proteomes" id="UP001365542">
    <property type="component" value="Unassembled WGS sequence"/>
</dbReference>
<dbReference type="AlphaFoldDB" id="A0AAV9XR60"/>
<reference evidence="2 3" key="1">
    <citation type="submission" date="2019-10" db="EMBL/GenBank/DDBJ databases">
        <authorList>
            <person name="Palmer J.M."/>
        </authorList>
    </citation>
    <scope>NUCLEOTIDE SEQUENCE [LARGE SCALE GENOMIC DNA]</scope>
    <source>
        <strain evidence="2 3">TWF694</strain>
    </source>
</reference>
<gene>
    <name evidence="2" type="ORF">TWF694_001215</name>
</gene>
<feature type="compositionally biased region" description="Basic and acidic residues" evidence="1">
    <location>
        <begin position="188"/>
        <end position="202"/>
    </location>
</feature>
<feature type="compositionally biased region" description="Pro residues" evidence="1">
    <location>
        <begin position="15"/>
        <end position="29"/>
    </location>
</feature>
<dbReference type="EMBL" id="JAVHJO010000001">
    <property type="protein sequence ID" value="KAK6544523.1"/>
    <property type="molecule type" value="Genomic_DNA"/>
</dbReference>
<keyword evidence="3" id="KW-1185">Reference proteome</keyword>
<feature type="compositionally biased region" description="Polar residues" evidence="1">
    <location>
        <begin position="163"/>
        <end position="174"/>
    </location>
</feature>
<feature type="region of interest" description="Disordered" evidence="1">
    <location>
        <begin position="1"/>
        <end position="115"/>
    </location>
</feature>
<comment type="caution">
    <text evidence="2">The sequence shown here is derived from an EMBL/GenBank/DDBJ whole genome shotgun (WGS) entry which is preliminary data.</text>
</comment>
<feature type="region of interest" description="Disordered" evidence="1">
    <location>
        <begin position="163"/>
        <end position="212"/>
    </location>
</feature>
<sequence length="281" mass="32247">MDFYEPFTPSFTPAAPAPPPPPARRPTPPSSNSNNYEYDTPRPSVPHLSVSDPFPISVEHERYSSELNNLRESQFPEPVNLGGTDPFYQPPSRSLTSYRRTPRRPNEDTDIKLDNNGLPSLGCILGPNGTTTQPSRTSFHFDDEKRFYSDTAYNQSTASFLSTHSENISPSSRYNDVRRTPSYASLRPDVDSRTQQREDEKCNNGIPPPPTRYLSQRQGVNKLGQILQEKKMEYVVCEINRKDELHRRIQEESKGWSPTHDQLQRKINEDAGRWHSNSRYY</sequence>
<feature type="compositionally biased region" description="Basic and acidic residues" evidence="1">
    <location>
        <begin position="104"/>
        <end position="113"/>
    </location>
</feature>